<comment type="caution">
    <text evidence="2">The sequence shown here is derived from an EMBL/GenBank/DDBJ whole genome shotgun (WGS) entry which is preliminary data.</text>
</comment>
<evidence type="ECO:0000313" key="3">
    <source>
        <dbReference type="Proteomes" id="UP000622687"/>
    </source>
</evidence>
<feature type="chain" id="PRO_5036805097" evidence="1">
    <location>
        <begin position="26"/>
        <end position="438"/>
    </location>
</feature>
<sequence>MRLVNFKYFMLIVILLFLSALTACSKSSPQVISPKSERKVKLRCVMSSEDNIKLEAFKTFAADIKTQFPDYDISFSFIKGDIQNYQTKIKVLLSSNDKPDIFFSNGDGFSDELLSANVVQPVDKYLNELKFWDMVIPSAKVDGSDSHIYAVPFEEVYYQMIEINTALFEQNNIKPPTNFEELKIAVSTFKSKGLVPIALAGKDGRAVYNMVEGFACTIDPQVTKKIMNGKEKFSDESFKEAASSVKDLIDMGAFGDNPKSLTDADAANLFYSGKAAMYCASSSDFKISNQKLNGKCRLLYYPYIGKSKSIVSNNLVGGLRKNSGLLISSTSEHPKEAVKLAIEMSKYYNKYLYEKQGNPSIIYIPSKQSWKLASSAPVSLQQFTKDLSVNKNITAALLQGNINVNASKAVIEDSSAFMTGLLSVDSYTREMDNGLKLK</sequence>
<dbReference type="PROSITE" id="PS51257">
    <property type="entry name" value="PROKAR_LIPOPROTEIN"/>
    <property type="match status" value="1"/>
</dbReference>
<proteinExistence type="predicted"/>
<keyword evidence="1" id="KW-0732">Signal</keyword>
<dbReference type="InterPro" id="IPR006059">
    <property type="entry name" value="SBP"/>
</dbReference>
<evidence type="ECO:0000313" key="2">
    <source>
        <dbReference type="EMBL" id="MBI6872037.1"/>
    </source>
</evidence>
<dbReference type="Gene3D" id="3.40.190.10">
    <property type="entry name" value="Periplasmic binding protein-like II"/>
    <property type="match status" value="2"/>
</dbReference>
<gene>
    <name evidence="2" type="ORF">I6U51_04850</name>
</gene>
<dbReference type="Proteomes" id="UP000622687">
    <property type="component" value="Unassembled WGS sequence"/>
</dbReference>
<protein>
    <submittedName>
        <fullName evidence="2">Extracellular solute-binding protein</fullName>
    </submittedName>
</protein>
<reference evidence="2" key="1">
    <citation type="submission" date="2020-12" db="EMBL/GenBank/DDBJ databases">
        <title>Clostridium thailandense sp. nov., a novel acetogenic bacterium isolated from peat land soil in Thailand.</title>
        <authorList>
            <person name="Chaikitkaew S."/>
            <person name="Birkeland N.K."/>
        </authorList>
    </citation>
    <scope>NUCLEOTIDE SEQUENCE</scope>
    <source>
        <strain evidence="2">DSM 17425</strain>
    </source>
</reference>
<dbReference type="InterPro" id="IPR050490">
    <property type="entry name" value="Bact_solute-bd_prot1"/>
</dbReference>
<dbReference type="PANTHER" id="PTHR43649">
    <property type="entry name" value="ARABINOSE-BINDING PROTEIN-RELATED"/>
    <property type="match status" value="1"/>
</dbReference>
<keyword evidence="3" id="KW-1185">Reference proteome</keyword>
<feature type="signal peptide" evidence="1">
    <location>
        <begin position="1"/>
        <end position="25"/>
    </location>
</feature>
<dbReference type="RefSeq" id="WP_211141463.1">
    <property type="nucleotide sequence ID" value="NZ_JAEEGB010000005.1"/>
</dbReference>
<dbReference type="SUPFAM" id="SSF53850">
    <property type="entry name" value="Periplasmic binding protein-like II"/>
    <property type="match status" value="1"/>
</dbReference>
<evidence type="ECO:0000256" key="1">
    <source>
        <dbReference type="SAM" id="SignalP"/>
    </source>
</evidence>
<dbReference type="AlphaFoldDB" id="A0A934M2D6"/>
<accession>A0A934M2D6</accession>
<dbReference type="Pfam" id="PF01547">
    <property type="entry name" value="SBP_bac_1"/>
    <property type="match status" value="1"/>
</dbReference>
<organism evidence="2 3">
    <name type="scientific">Clostridium aciditolerans</name>
    <dbReference type="NCBI Taxonomy" id="339861"/>
    <lineage>
        <taxon>Bacteria</taxon>
        <taxon>Bacillati</taxon>
        <taxon>Bacillota</taxon>
        <taxon>Clostridia</taxon>
        <taxon>Eubacteriales</taxon>
        <taxon>Clostridiaceae</taxon>
        <taxon>Clostridium</taxon>
    </lineage>
</organism>
<name>A0A934M2D6_9CLOT</name>
<dbReference type="EMBL" id="JAEEGB010000005">
    <property type="protein sequence ID" value="MBI6872037.1"/>
    <property type="molecule type" value="Genomic_DNA"/>
</dbReference>